<evidence type="ECO:0000313" key="4">
    <source>
        <dbReference type="Proteomes" id="UP000019678"/>
    </source>
</evidence>
<dbReference type="AlphaFoldDB" id="A0A017THP3"/>
<feature type="coiled-coil region" evidence="1">
    <location>
        <begin position="185"/>
        <end position="212"/>
    </location>
</feature>
<evidence type="ECO:0000313" key="3">
    <source>
        <dbReference type="EMBL" id="EYF08803.1"/>
    </source>
</evidence>
<keyword evidence="2" id="KW-0472">Membrane</keyword>
<protein>
    <recommendedName>
        <fullName evidence="5">PH domain-containing protein</fullName>
    </recommendedName>
</protein>
<dbReference type="RefSeq" id="WP_197040938.1">
    <property type="nucleotide sequence ID" value="NZ_ASRX01000002.1"/>
</dbReference>
<gene>
    <name evidence="3" type="ORF">CAP_2664</name>
</gene>
<keyword evidence="2" id="KW-0812">Transmembrane</keyword>
<feature type="transmembrane region" description="Helical" evidence="2">
    <location>
        <begin position="20"/>
        <end position="39"/>
    </location>
</feature>
<comment type="caution">
    <text evidence="3">The sequence shown here is derived from an EMBL/GenBank/DDBJ whole genome shotgun (WGS) entry which is preliminary data.</text>
</comment>
<feature type="transmembrane region" description="Helical" evidence="2">
    <location>
        <begin position="51"/>
        <end position="72"/>
    </location>
</feature>
<dbReference type="STRING" id="1192034.CAP_2664"/>
<dbReference type="EMBL" id="ASRX01000002">
    <property type="protein sequence ID" value="EYF08803.1"/>
    <property type="molecule type" value="Genomic_DNA"/>
</dbReference>
<keyword evidence="4" id="KW-1185">Reference proteome</keyword>
<evidence type="ECO:0000256" key="2">
    <source>
        <dbReference type="SAM" id="Phobius"/>
    </source>
</evidence>
<keyword evidence="2" id="KW-1133">Transmembrane helix</keyword>
<dbReference type="Proteomes" id="UP000019678">
    <property type="component" value="Unassembled WGS sequence"/>
</dbReference>
<keyword evidence="1" id="KW-0175">Coiled coil</keyword>
<proteinExistence type="predicted"/>
<evidence type="ECO:0008006" key="5">
    <source>
        <dbReference type="Google" id="ProtNLM"/>
    </source>
</evidence>
<name>A0A017THP3_9BACT</name>
<evidence type="ECO:0000256" key="1">
    <source>
        <dbReference type="SAM" id="Coils"/>
    </source>
</evidence>
<organism evidence="3 4">
    <name type="scientific">Chondromyces apiculatus DSM 436</name>
    <dbReference type="NCBI Taxonomy" id="1192034"/>
    <lineage>
        <taxon>Bacteria</taxon>
        <taxon>Pseudomonadati</taxon>
        <taxon>Myxococcota</taxon>
        <taxon>Polyangia</taxon>
        <taxon>Polyangiales</taxon>
        <taxon>Polyangiaceae</taxon>
        <taxon>Chondromyces</taxon>
    </lineage>
</organism>
<sequence length="224" mass="24307">MSGEPVVYRDKIKVGLGFHLLLFLALLIPLAALGSLLWASASTGQPLPLTAYIAPLAISVLMSLIWILFSVLRVTVTARSVYIQYGLFGPHIPLDRITRCEAATYDWKRYGGWGIRRGADGSKAYNIMGDAGRAVRIVWRDDRGKEQVYLIASPNPEALAAAIQRARLSRSGTLPAPIEGAQAHTDDADALAREAEAELEAELAELAEDTARQSGTRRVKGRPG</sequence>
<accession>A0A017THP3</accession>
<reference evidence="3 4" key="1">
    <citation type="submission" date="2013-05" db="EMBL/GenBank/DDBJ databases">
        <title>Genome assembly of Chondromyces apiculatus DSM 436.</title>
        <authorList>
            <person name="Sharma G."/>
            <person name="Khatri I."/>
            <person name="Kaur C."/>
            <person name="Mayilraj S."/>
            <person name="Subramanian S."/>
        </authorList>
    </citation>
    <scope>NUCLEOTIDE SEQUENCE [LARGE SCALE GENOMIC DNA]</scope>
    <source>
        <strain evidence="3 4">DSM 436</strain>
    </source>
</reference>